<dbReference type="EMBL" id="JACLCP010000001">
    <property type="protein sequence ID" value="MBC2843699.1"/>
    <property type="molecule type" value="Genomic_DNA"/>
</dbReference>
<feature type="chain" id="PRO_5032874105" description="MG2 domain-containing protein" evidence="1">
    <location>
        <begin position="21"/>
        <end position="793"/>
    </location>
</feature>
<gene>
    <name evidence="2" type="ORF">H7F21_01215</name>
</gene>
<accession>A0A842INA9</accession>
<dbReference type="AlphaFoldDB" id="A0A842INA9"/>
<sequence length="793" mass="90142">MKVSLRLLILSLVFSSISYAQDTEAITEAFEEYAETPREVAYLHLNKSTYIKGEHIGLTAYVLDKKTKRNSMMATNLYVSIEDEGNNIIKQKLLKLENGVASNIIELDSSFTSGHYTIKAYTNWMRNFDQQDYFAETIRIIDPKVEQYIETAFVENTIDAQFLPESGHLLDKVNNTIGVVIKDSKGYGVPNLKGTIHDKDGQMVSEFQVNHLGIGRFLLLPELGNDYTAKIDYKNKAFVFDLNTTIEPVGATLSVAALKDKALVTIATNEKGLEYLEDRPLKLTLHNGNGINAIDIGFEDARSITKSYDLSDLPAGINIFTLFDGNNQPIAERLFFNYDGIDRLQSQSVTAKAVGDSINLKMAFNIDPTKFNSLSVSILPTETDCYSRYDNIMASNFLRPYIKGQIEGSKYYFGEVNTRTKLDMDNLLITQGWSSYDWDDIFSDSVMRYPFERGITIKANVNTKNIKNTEAYMVDISNRDKGLVIKPEKGQKSFIVNNIFLEEDEKLFITEVTKNNTMNVPRLYLQSFPYNVPYLNNNNTLLKPKHEYITLAHLNTNEMKMESLGKVQKLEEVVIVTERDRARLRAEKLNSTRFGNNVEVITSEERQAFFSFEDYVRTKNVQVDDTGVDIIYYLSRNIRPGGVVPMDVFVDDSYFGRSLPRRFILMNNVDYVEINRTGLGVGVGETLKGSGGILRIYTNPKLDPEGPREIGQTYELPLKFAASKTFYVPKYKYYNDEFYLKYGTVDWKPQINSGADGNFDFKIKKPNVPIKLFIEGIANDGSFIFEEKSISLN</sequence>
<comment type="caution">
    <text evidence="2">The sequence shown here is derived from an EMBL/GenBank/DDBJ whole genome shotgun (WGS) entry which is preliminary data.</text>
</comment>
<reference evidence="2" key="1">
    <citation type="submission" date="2020-08" db="EMBL/GenBank/DDBJ databases">
        <title>Winogradskyella ouciana sp. nov., isolated from the hadal seawater of the Mariana Trench.</title>
        <authorList>
            <person name="He X."/>
        </authorList>
    </citation>
    <scope>NUCLEOTIDE SEQUENCE [LARGE SCALE GENOMIC DNA]</scope>
    <source>
        <strain evidence="2">KCTC 52348</strain>
    </source>
</reference>
<dbReference type="Gene3D" id="2.60.40.1930">
    <property type="match status" value="1"/>
</dbReference>
<keyword evidence="1" id="KW-0732">Signal</keyword>
<dbReference type="RefSeq" id="WP_185787418.1">
    <property type="nucleotide sequence ID" value="NZ_JACLCP010000001.1"/>
</dbReference>
<evidence type="ECO:0000256" key="1">
    <source>
        <dbReference type="SAM" id="SignalP"/>
    </source>
</evidence>
<evidence type="ECO:0000313" key="3">
    <source>
        <dbReference type="Proteomes" id="UP000533900"/>
    </source>
</evidence>
<feature type="signal peptide" evidence="1">
    <location>
        <begin position="1"/>
        <end position="20"/>
    </location>
</feature>
<protein>
    <recommendedName>
        <fullName evidence="4">MG2 domain-containing protein</fullName>
    </recommendedName>
</protein>
<name>A0A842INA9_9FLAO</name>
<proteinExistence type="predicted"/>
<organism evidence="2 3">
    <name type="scientific">Winogradskyella flava</name>
    <dbReference type="NCBI Taxonomy" id="1884876"/>
    <lineage>
        <taxon>Bacteria</taxon>
        <taxon>Pseudomonadati</taxon>
        <taxon>Bacteroidota</taxon>
        <taxon>Flavobacteriia</taxon>
        <taxon>Flavobacteriales</taxon>
        <taxon>Flavobacteriaceae</taxon>
        <taxon>Winogradskyella</taxon>
    </lineage>
</organism>
<keyword evidence="3" id="KW-1185">Reference proteome</keyword>
<dbReference type="Proteomes" id="UP000533900">
    <property type="component" value="Unassembled WGS sequence"/>
</dbReference>
<evidence type="ECO:0000313" key="2">
    <source>
        <dbReference type="EMBL" id="MBC2843699.1"/>
    </source>
</evidence>
<evidence type="ECO:0008006" key="4">
    <source>
        <dbReference type="Google" id="ProtNLM"/>
    </source>
</evidence>